<dbReference type="Proteomes" id="UP000269221">
    <property type="component" value="Unassembled WGS sequence"/>
</dbReference>
<dbReference type="AlphaFoldDB" id="A0A3M0K3Z5"/>
<gene>
    <name evidence="1" type="ORF">DUI87_16597</name>
</gene>
<name>A0A3M0K3Z5_HIRRU</name>
<protein>
    <submittedName>
        <fullName evidence="1">Uncharacterized protein</fullName>
    </submittedName>
</protein>
<proteinExistence type="predicted"/>
<reference evidence="1 2" key="1">
    <citation type="submission" date="2018-07" db="EMBL/GenBank/DDBJ databases">
        <title>A high quality draft genome assembly of the barn swallow (H. rustica rustica).</title>
        <authorList>
            <person name="Formenti G."/>
            <person name="Chiara M."/>
            <person name="Poveda L."/>
            <person name="Francoijs K.-J."/>
            <person name="Bonisoli-Alquati A."/>
            <person name="Canova L."/>
            <person name="Gianfranceschi L."/>
            <person name="Horner D.S."/>
            <person name="Saino N."/>
        </authorList>
    </citation>
    <scope>NUCLEOTIDE SEQUENCE [LARGE SCALE GENOMIC DNA]</scope>
    <source>
        <strain evidence="1">Chelidonia</strain>
        <tissue evidence="1">Blood</tissue>
    </source>
</reference>
<evidence type="ECO:0000313" key="2">
    <source>
        <dbReference type="Proteomes" id="UP000269221"/>
    </source>
</evidence>
<accession>A0A3M0K3Z5</accession>
<comment type="caution">
    <text evidence="1">The sequence shown here is derived from an EMBL/GenBank/DDBJ whole genome shotgun (WGS) entry which is preliminary data.</text>
</comment>
<sequence>MLKVHLNQLLGNTGELLVLVTSVQEEAEDQDLSGYIVQKAPGTLCKAKKRQRCNSSRGEIIGASGCAGNAVALVNGQSLCWGLAVPHKAKSEEIKFEDDMQNTSPFCKMAKMRIDFEELQKHHGDILWSLIKFLLTIINECIDMKLDLVVVDYVEGLAVSDPVSENSLPISPKVIIATCLVMGMSSDCYCNA</sequence>
<keyword evidence="2" id="KW-1185">Reference proteome</keyword>
<organism evidence="1 2">
    <name type="scientific">Hirundo rustica rustica</name>
    <dbReference type="NCBI Taxonomy" id="333673"/>
    <lineage>
        <taxon>Eukaryota</taxon>
        <taxon>Metazoa</taxon>
        <taxon>Chordata</taxon>
        <taxon>Craniata</taxon>
        <taxon>Vertebrata</taxon>
        <taxon>Euteleostomi</taxon>
        <taxon>Archelosauria</taxon>
        <taxon>Archosauria</taxon>
        <taxon>Dinosauria</taxon>
        <taxon>Saurischia</taxon>
        <taxon>Theropoda</taxon>
        <taxon>Coelurosauria</taxon>
        <taxon>Aves</taxon>
        <taxon>Neognathae</taxon>
        <taxon>Neoaves</taxon>
        <taxon>Telluraves</taxon>
        <taxon>Australaves</taxon>
        <taxon>Passeriformes</taxon>
        <taxon>Sylvioidea</taxon>
        <taxon>Hirundinidae</taxon>
        <taxon>Hirundo</taxon>
    </lineage>
</organism>
<dbReference type="EMBL" id="QRBI01000120">
    <property type="protein sequence ID" value="RMC07141.1"/>
    <property type="molecule type" value="Genomic_DNA"/>
</dbReference>
<evidence type="ECO:0000313" key="1">
    <source>
        <dbReference type="EMBL" id="RMC07141.1"/>
    </source>
</evidence>